<sequence>MYIYMRSLHKGCLGEVSAVGRAPEREGTGGGSFGASVLDRTLEGGGIGGGRERPRKTLEETLGKDLEYLDLTEDMTQNRAQWRSRIHIADPTPWFLGLCLSTDGGEELEEVCEFEGERAWIGLIAVAKEGKVAMFALVKIKAIN</sequence>
<name>A0A498JWW2_MALDO</name>
<accession>A0A498JWW2</accession>
<evidence type="ECO:0000313" key="1">
    <source>
        <dbReference type="EMBL" id="RXH99880.1"/>
    </source>
</evidence>
<organism evidence="1 2">
    <name type="scientific">Malus domestica</name>
    <name type="common">Apple</name>
    <name type="synonym">Pyrus malus</name>
    <dbReference type="NCBI Taxonomy" id="3750"/>
    <lineage>
        <taxon>Eukaryota</taxon>
        <taxon>Viridiplantae</taxon>
        <taxon>Streptophyta</taxon>
        <taxon>Embryophyta</taxon>
        <taxon>Tracheophyta</taxon>
        <taxon>Spermatophyta</taxon>
        <taxon>Magnoliopsida</taxon>
        <taxon>eudicotyledons</taxon>
        <taxon>Gunneridae</taxon>
        <taxon>Pentapetalae</taxon>
        <taxon>rosids</taxon>
        <taxon>fabids</taxon>
        <taxon>Rosales</taxon>
        <taxon>Rosaceae</taxon>
        <taxon>Amygdaloideae</taxon>
        <taxon>Maleae</taxon>
        <taxon>Malus</taxon>
    </lineage>
</organism>
<dbReference type="AlphaFoldDB" id="A0A498JWW2"/>
<keyword evidence="2" id="KW-1185">Reference proteome</keyword>
<dbReference type="Proteomes" id="UP000290289">
    <property type="component" value="Chromosome 5"/>
</dbReference>
<comment type="caution">
    <text evidence="1">The sequence shown here is derived from an EMBL/GenBank/DDBJ whole genome shotgun (WGS) entry which is preliminary data.</text>
</comment>
<protein>
    <submittedName>
        <fullName evidence="1">Uncharacterized protein</fullName>
    </submittedName>
</protein>
<dbReference type="EMBL" id="RDQH01000331">
    <property type="protein sequence ID" value="RXH99880.1"/>
    <property type="molecule type" value="Genomic_DNA"/>
</dbReference>
<evidence type="ECO:0000313" key="2">
    <source>
        <dbReference type="Proteomes" id="UP000290289"/>
    </source>
</evidence>
<reference evidence="1 2" key="1">
    <citation type="submission" date="2018-10" db="EMBL/GenBank/DDBJ databases">
        <title>A high-quality apple genome assembly.</title>
        <authorList>
            <person name="Hu J."/>
        </authorList>
    </citation>
    <scope>NUCLEOTIDE SEQUENCE [LARGE SCALE GENOMIC DNA]</scope>
    <source>
        <strain evidence="2">cv. HFTH1</strain>
        <tissue evidence="1">Young leaf</tissue>
    </source>
</reference>
<gene>
    <name evidence="1" type="ORF">DVH24_021682</name>
</gene>
<proteinExistence type="predicted"/>